<keyword evidence="2" id="KW-1185">Reference proteome</keyword>
<reference evidence="1" key="1">
    <citation type="submission" date="2022-03" db="EMBL/GenBank/DDBJ databases">
        <title>Streptomyces 7R015 and 7R016 isolated from Barleria lupulina in Thailand.</title>
        <authorList>
            <person name="Kanchanasin P."/>
            <person name="Phongsopitanun W."/>
            <person name="Tanasupawat S."/>
        </authorList>
    </citation>
    <scope>NUCLEOTIDE SEQUENCE</scope>
    <source>
        <strain evidence="1">7R016</strain>
    </source>
</reference>
<proteinExistence type="predicted"/>
<dbReference type="EMBL" id="JALDAX010000003">
    <property type="protein sequence ID" value="MCI3240063.1"/>
    <property type="molecule type" value="Genomic_DNA"/>
</dbReference>
<dbReference type="Proteomes" id="UP001165270">
    <property type="component" value="Unassembled WGS sequence"/>
</dbReference>
<evidence type="ECO:0000313" key="2">
    <source>
        <dbReference type="Proteomes" id="UP001165270"/>
    </source>
</evidence>
<accession>A0ABS9XDG6</accession>
<evidence type="ECO:0000313" key="1">
    <source>
        <dbReference type="EMBL" id="MCI3240063.1"/>
    </source>
</evidence>
<gene>
    <name evidence="1" type="ORF">MQN93_10060</name>
</gene>
<sequence length="220" mass="24245">MTASSDPPPLDENWEVIFEFQPGWIDLTIQEGTKAEATALATEVVNDLNPRGLAIETSAPFDDMFRRAVRLNRDMPALAAAYYTEAGEALADLMVDGYRDEGVPRPSAEEVTPLMLQWGNARVTGEPQITRLELPAGPAVRVQSMLKVRRWLGFGRKLTECIRYAVFPPDLQTLIAVTVHWEKIARSEEITALADEAVRSMQINPLTKDGVPIPADGGAE</sequence>
<dbReference type="RefSeq" id="WP_242709176.1">
    <property type="nucleotide sequence ID" value="NZ_JALDAX010000003.1"/>
</dbReference>
<organism evidence="1 2">
    <name type="scientific">Streptomyces spinosisporus</name>
    <dbReference type="NCBI Taxonomy" id="2927582"/>
    <lineage>
        <taxon>Bacteria</taxon>
        <taxon>Bacillati</taxon>
        <taxon>Actinomycetota</taxon>
        <taxon>Actinomycetes</taxon>
        <taxon>Kitasatosporales</taxon>
        <taxon>Streptomycetaceae</taxon>
        <taxon>Streptomyces</taxon>
    </lineage>
</organism>
<protein>
    <submittedName>
        <fullName evidence="1">Uncharacterized protein</fullName>
    </submittedName>
</protein>
<name>A0ABS9XDG6_9ACTN</name>
<comment type="caution">
    <text evidence="1">The sequence shown here is derived from an EMBL/GenBank/DDBJ whole genome shotgun (WGS) entry which is preliminary data.</text>
</comment>